<name>A0A9D1ZI77_9BACE</name>
<comment type="caution">
    <text evidence="1">The sequence shown here is derived from an EMBL/GenBank/DDBJ whole genome shotgun (WGS) entry which is preliminary data.</text>
</comment>
<evidence type="ECO:0000313" key="2">
    <source>
        <dbReference type="Proteomes" id="UP000886851"/>
    </source>
</evidence>
<proteinExistence type="predicted"/>
<reference evidence="1" key="1">
    <citation type="journal article" date="2021" name="PeerJ">
        <title>Extensive microbial diversity within the chicken gut microbiome revealed by metagenomics and culture.</title>
        <authorList>
            <person name="Gilroy R."/>
            <person name="Ravi A."/>
            <person name="Getino M."/>
            <person name="Pursley I."/>
            <person name="Horton D.L."/>
            <person name="Alikhan N.F."/>
            <person name="Baker D."/>
            <person name="Gharbi K."/>
            <person name="Hall N."/>
            <person name="Watson M."/>
            <person name="Adriaenssens E.M."/>
            <person name="Foster-Nyarko E."/>
            <person name="Jarju S."/>
            <person name="Secka A."/>
            <person name="Antonio M."/>
            <person name="Oren A."/>
            <person name="Chaudhuri R.R."/>
            <person name="La Ragione R."/>
            <person name="Hildebrand F."/>
            <person name="Pallen M.J."/>
        </authorList>
    </citation>
    <scope>NUCLEOTIDE SEQUENCE</scope>
    <source>
        <strain evidence="1">Gambia2-208</strain>
    </source>
</reference>
<dbReference type="Proteomes" id="UP000886851">
    <property type="component" value="Unassembled WGS sequence"/>
</dbReference>
<dbReference type="EMBL" id="DXCV01000041">
    <property type="protein sequence ID" value="HIY88242.1"/>
    <property type="molecule type" value="Genomic_DNA"/>
</dbReference>
<dbReference type="AlphaFoldDB" id="A0A9D1ZI77"/>
<protein>
    <submittedName>
        <fullName evidence="1">Uncharacterized protein</fullName>
    </submittedName>
</protein>
<evidence type="ECO:0000313" key="1">
    <source>
        <dbReference type="EMBL" id="HIY88242.1"/>
    </source>
</evidence>
<accession>A0A9D1ZI77</accession>
<organism evidence="1 2">
    <name type="scientific">Candidatus Bacteroides pullicola</name>
    <dbReference type="NCBI Taxonomy" id="2838475"/>
    <lineage>
        <taxon>Bacteria</taxon>
        <taxon>Pseudomonadati</taxon>
        <taxon>Bacteroidota</taxon>
        <taxon>Bacteroidia</taxon>
        <taxon>Bacteroidales</taxon>
        <taxon>Bacteroidaceae</taxon>
        <taxon>Bacteroides</taxon>
    </lineage>
</organism>
<gene>
    <name evidence="1" type="ORF">H9824_06020</name>
</gene>
<reference evidence="1" key="2">
    <citation type="submission" date="2021-04" db="EMBL/GenBank/DDBJ databases">
        <authorList>
            <person name="Gilroy R."/>
        </authorList>
    </citation>
    <scope>NUCLEOTIDE SEQUENCE</scope>
    <source>
        <strain evidence="1">Gambia2-208</strain>
    </source>
</reference>
<sequence length="882" mass="98746">MTIIQQPDALSLSRNIKSFRIGSDTEFSFVLKQGTEEILSQTYDPGIGGVAEIDLRDIVHSRLSFDFKDATTPYQQSQLASTFTAIIDSTQVTFRVVRGGVDRLADSATNFLTQNFLTWQPTVKPVTYYSPEYLTYYAVVSGKVQLKAYFTDSTGAATSNQTITLAEVVATVAYTIPVQYSVIVGKLGDKKPAYYDVWVEDASGKRLTYIQRYYADNARSLNEDWVLFENSLGGLDCFRAYGSNTLNAEHTHNIAEIEEESLEYRVDTERKFEKNTGLLSRDEARWLLDFFPSQRKYIYTGSYVRPIVVTESNVSRNLRETPANYTFTYKYADAQPLLNLPRTDVPATMLDIVIPGIGNFTIAPRLAEIQRLPLSDGALFPVQNPYSEEWNTTTAEALLAYIADRIAENYNSGGIGHTHFNKSLLDILSFYKEYLLVNSKKIRAGYADIAGDIEGDKFLRKDKEDQTNFLLKFGEFIDSMSAGKGAGIFPDGRGQFERLQVRSGLEVLEVIFNRLSAMEGDYTFSESGTIDEVTAMPDGTYTLKIRKRWENDFTALKEHDIIYGVVNDLAKGGGSYYTSWMRVLNVNTTANTLSVTLYPDEEVPGGVNHVPEPLMVVTRRGNPVDEERQGWWYLSSTERCICMLEGVKKPILDEDNYYVIIGRLKHLSLFDNLPVNYLHSYVFCRGIITSDIQHVDFQGTLPRVGNDRGEWSLAVAQSDEPYSAGQEKDLGTGMAEVYDTVWHYGCQWMCLVTGTTDEPKYGASGWAMIQGNPAFTVDIDSSNGWFFDAESFATTLTVVGTLYNQDVTASLLDEDITWTRDTGNVTEDNAWAVAHAGAGKSLALAVEDLGPDYLAMTGCKFIVTALLRDGQEERTAKNYVSF</sequence>